<evidence type="ECO:0000313" key="6">
    <source>
        <dbReference type="Proteomes" id="UP001208689"/>
    </source>
</evidence>
<gene>
    <name evidence="5" type="ORF">NEF87_004940</name>
</gene>
<proteinExistence type="inferred from homology"/>
<dbReference type="InterPro" id="IPR020855">
    <property type="entry name" value="Ureohydrolase_Mn_BS"/>
</dbReference>
<protein>
    <submittedName>
        <fullName evidence="5">N(1)-aminopropylagmatine ureohydrolase</fullName>
        <ecNumber evidence="5">3.5.3.24</ecNumber>
    </submittedName>
</protein>
<comment type="similarity">
    <text evidence="1">Belongs to the arginase family. Agmatinase subfamily.</text>
</comment>
<dbReference type="SUPFAM" id="SSF52768">
    <property type="entry name" value="Arginase/deacetylase"/>
    <property type="match status" value="1"/>
</dbReference>
<dbReference type="EC" id="3.5.3.24" evidence="5"/>
<evidence type="ECO:0000256" key="4">
    <source>
        <dbReference type="RuleBase" id="RU003684"/>
    </source>
</evidence>
<dbReference type="PANTHER" id="PTHR11358">
    <property type="entry name" value="ARGINASE/AGMATINASE"/>
    <property type="match status" value="1"/>
</dbReference>
<evidence type="ECO:0000256" key="3">
    <source>
        <dbReference type="ARBA" id="ARBA00022801"/>
    </source>
</evidence>
<dbReference type="EMBL" id="CP104013">
    <property type="protein sequence ID" value="UYP48655.1"/>
    <property type="molecule type" value="Genomic_DNA"/>
</dbReference>
<sequence>MQFEKDLYGTFGGLVDPSYKGDEDIIYDAVIQGIPYEVATSGKKGTSYAMKALRAISQDMQIISRTGRDFSSIKIFDAGDVPIFPLDSEETRKAIENAFMYLRKTYHCPIISIGGDHSVTYPLIKGLQNEGKVGVVWFDAHRDLLDDFLRSKYSHGTSLRRAIDLPNVEPSNVLLVGTRYFTPEEEKVVQDLGIHELRKVDLENSSNWISDFQSILKEIESRVDYLYISLDIDGLDPACAPGTGTPVCGGVFTHELMQMLSSIQVPIAAYDIVEVSPPLDSSGITVKTMMGILTELLAKIFSLKF</sequence>
<dbReference type="InterPro" id="IPR006035">
    <property type="entry name" value="Ureohydrolase"/>
</dbReference>
<keyword evidence="6" id="KW-1185">Reference proteome</keyword>
<reference evidence="5" key="1">
    <citation type="submission" date="2022-09" db="EMBL/GenBank/DDBJ databases">
        <title>Actin cytoskeleton and complex cell architecture in an #Asgard archaeon.</title>
        <authorList>
            <person name="Ponce Toledo R.I."/>
            <person name="Schleper C."/>
            <person name="Rodrigues Oliveira T."/>
            <person name="Wollweber F."/>
            <person name="Xu J."/>
            <person name="Rittmann S."/>
            <person name="Klingl A."/>
            <person name="Pilhofer M."/>
        </authorList>
    </citation>
    <scope>NUCLEOTIDE SEQUENCE</scope>
    <source>
        <strain evidence="5">B-35</strain>
    </source>
</reference>
<dbReference type="PROSITE" id="PS51409">
    <property type="entry name" value="ARGINASE_2"/>
    <property type="match status" value="1"/>
</dbReference>
<organism evidence="5 6">
    <name type="scientific">Candidatus Lokiarchaeum ossiferum</name>
    <dbReference type="NCBI Taxonomy" id="2951803"/>
    <lineage>
        <taxon>Archaea</taxon>
        <taxon>Promethearchaeati</taxon>
        <taxon>Promethearchaeota</taxon>
        <taxon>Promethearchaeia</taxon>
        <taxon>Promethearchaeales</taxon>
        <taxon>Promethearchaeaceae</taxon>
        <taxon>Candidatus Lokiarchaeum</taxon>
    </lineage>
</organism>
<dbReference type="PRINTS" id="PR00116">
    <property type="entry name" value="ARGINASE"/>
</dbReference>
<evidence type="ECO:0000256" key="2">
    <source>
        <dbReference type="ARBA" id="ARBA00022723"/>
    </source>
</evidence>
<dbReference type="Proteomes" id="UP001208689">
    <property type="component" value="Chromosome"/>
</dbReference>
<dbReference type="GO" id="GO:0043920">
    <property type="term" value="F:aminopropylagmatine ureohydrolase activity"/>
    <property type="evidence" value="ECO:0007669"/>
    <property type="project" value="UniProtKB-EC"/>
</dbReference>
<dbReference type="InterPro" id="IPR023696">
    <property type="entry name" value="Ureohydrolase_dom_sf"/>
</dbReference>
<dbReference type="Gene3D" id="3.40.800.10">
    <property type="entry name" value="Ureohydrolase domain"/>
    <property type="match status" value="1"/>
</dbReference>
<name>A0ABY6HYN9_9ARCH</name>
<accession>A0ABY6HYN9</accession>
<keyword evidence="2" id="KW-0479">Metal-binding</keyword>
<dbReference type="PROSITE" id="PS01053">
    <property type="entry name" value="ARGINASE_1"/>
    <property type="match status" value="1"/>
</dbReference>
<evidence type="ECO:0000256" key="1">
    <source>
        <dbReference type="ARBA" id="ARBA00009227"/>
    </source>
</evidence>
<dbReference type="PIRSF" id="PIRSF036979">
    <property type="entry name" value="Arginase"/>
    <property type="match status" value="1"/>
</dbReference>
<evidence type="ECO:0000313" key="5">
    <source>
        <dbReference type="EMBL" id="UYP48655.1"/>
    </source>
</evidence>
<dbReference type="PANTHER" id="PTHR11358:SF26">
    <property type="entry name" value="GUANIDINO ACID HYDROLASE, MITOCHONDRIAL"/>
    <property type="match status" value="1"/>
</dbReference>
<dbReference type="Pfam" id="PF00491">
    <property type="entry name" value="Arginase"/>
    <property type="match status" value="1"/>
</dbReference>
<keyword evidence="3 4" id="KW-0378">Hydrolase</keyword>